<accession>A0A813GQM9</accession>
<comment type="caution">
    <text evidence="5">The sequence shown here is derived from an EMBL/GenBank/DDBJ whole genome shotgun (WGS) entry which is preliminary data.</text>
</comment>
<dbReference type="Proteomes" id="UP000654075">
    <property type="component" value="Unassembled WGS sequence"/>
</dbReference>
<evidence type="ECO:0000313" key="6">
    <source>
        <dbReference type="Proteomes" id="UP000654075"/>
    </source>
</evidence>
<dbReference type="InterPro" id="IPR000177">
    <property type="entry name" value="Apple"/>
</dbReference>
<feature type="compositionally biased region" description="Low complexity" evidence="3">
    <location>
        <begin position="72"/>
        <end position="85"/>
    </location>
</feature>
<dbReference type="Pfam" id="PF00024">
    <property type="entry name" value="PAN_1"/>
    <property type="match status" value="1"/>
</dbReference>
<evidence type="ECO:0000256" key="3">
    <source>
        <dbReference type="SAM" id="MobiDB-lite"/>
    </source>
</evidence>
<feature type="compositionally biased region" description="Low complexity" evidence="3">
    <location>
        <begin position="43"/>
        <end position="58"/>
    </location>
</feature>
<evidence type="ECO:0000259" key="4">
    <source>
        <dbReference type="SMART" id="SM00223"/>
    </source>
</evidence>
<dbReference type="Gene3D" id="3.50.4.10">
    <property type="entry name" value="Hepatocyte Growth Factor"/>
    <property type="match status" value="1"/>
</dbReference>
<proteinExistence type="predicted"/>
<name>A0A813GQM9_POLGL</name>
<feature type="compositionally biased region" description="Acidic residues" evidence="3">
    <location>
        <begin position="59"/>
        <end position="71"/>
    </location>
</feature>
<dbReference type="EMBL" id="CAJNNV010029457">
    <property type="protein sequence ID" value="CAE8628676.1"/>
    <property type="molecule type" value="Genomic_DNA"/>
</dbReference>
<keyword evidence="6" id="KW-1185">Reference proteome</keyword>
<evidence type="ECO:0000313" key="5">
    <source>
        <dbReference type="EMBL" id="CAE8628676.1"/>
    </source>
</evidence>
<protein>
    <recommendedName>
        <fullName evidence="4">Apple domain-containing protein</fullName>
    </recommendedName>
</protein>
<keyword evidence="2" id="KW-1015">Disulfide bond</keyword>
<evidence type="ECO:0000256" key="2">
    <source>
        <dbReference type="ARBA" id="ARBA00023157"/>
    </source>
</evidence>
<dbReference type="GO" id="GO:0006508">
    <property type="term" value="P:proteolysis"/>
    <property type="evidence" value="ECO:0007669"/>
    <property type="project" value="InterPro"/>
</dbReference>
<dbReference type="AlphaFoldDB" id="A0A813GQM9"/>
<keyword evidence="1" id="KW-0677">Repeat</keyword>
<feature type="region of interest" description="Disordered" evidence="3">
    <location>
        <begin position="43"/>
        <end position="85"/>
    </location>
</feature>
<feature type="domain" description="Apple" evidence="4">
    <location>
        <begin position="135"/>
        <end position="207"/>
    </location>
</feature>
<dbReference type="SMART" id="SM00223">
    <property type="entry name" value="APPLE"/>
    <property type="match status" value="1"/>
</dbReference>
<sequence>MTLEENVSSCQARCARIVGCQQFAFWRLVGHCHVLARGDLFQQDDPQQQNDPWKQQQQLEEEEKEGEEEEQQQQQNDPQQQQLQQQTPEINGIGHRRLQGSEPWSWQLWVSGPPGCQEDQISEATKILARRELSCYDHDAMYFPVLGFDDLASRLLPSALHCQRFCQTSQGCAHFSYSTIVGVCTLSPHGVPKMQPVRHYVCGPRDCSGKMSSAKAPQDLGSAFTAEEAANWDSLGAVLCVTALCMLMMLCCALSGEIRSACSRWHSFVCRLNGLDNRRLDFRDAAFTASKLHSNDEQEAGLTVQLYDSTTEAEDDTLEIICI</sequence>
<reference evidence="5" key="1">
    <citation type="submission" date="2021-02" db="EMBL/GenBank/DDBJ databases">
        <authorList>
            <person name="Dougan E. K."/>
            <person name="Rhodes N."/>
            <person name="Thang M."/>
            <person name="Chan C."/>
        </authorList>
    </citation>
    <scope>NUCLEOTIDE SEQUENCE</scope>
</reference>
<dbReference type="SUPFAM" id="SSF57414">
    <property type="entry name" value="Hairpin loop containing domain-like"/>
    <property type="match status" value="1"/>
</dbReference>
<evidence type="ECO:0000256" key="1">
    <source>
        <dbReference type="ARBA" id="ARBA00022737"/>
    </source>
</evidence>
<organism evidence="5 6">
    <name type="scientific">Polarella glacialis</name>
    <name type="common">Dinoflagellate</name>
    <dbReference type="NCBI Taxonomy" id="89957"/>
    <lineage>
        <taxon>Eukaryota</taxon>
        <taxon>Sar</taxon>
        <taxon>Alveolata</taxon>
        <taxon>Dinophyceae</taxon>
        <taxon>Suessiales</taxon>
        <taxon>Suessiaceae</taxon>
        <taxon>Polarella</taxon>
    </lineage>
</organism>
<dbReference type="GO" id="GO:0005576">
    <property type="term" value="C:extracellular region"/>
    <property type="evidence" value="ECO:0007669"/>
    <property type="project" value="InterPro"/>
</dbReference>
<dbReference type="InterPro" id="IPR003609">
    <property type="entry name" value="Pan_app"/>
</dbReference>
<gene>
    <name evidence="5" type="ORF">PGLA1383_LOCUS45281</name>
</gene>